<dbReference type="SUPFAM" id="SSF57184">
    <property type="entry name" value="Growth factor receptor domain"/>
    <property type="match status" value="1"/>
</dbReference>
<evidence type="ECO:0000313" key="2">
    <source>
        <dbReference type="EMBL" id="EKX44017.1"/>
    </source>
</evidence>
<protein>
    <recommendedName>
        <fullName evidence="1">Tyrosine-protein kinase ephrin type A/B receptor-like domain-containing protein</fullName>
    </recommendedName>
</protein>
<dbReference type="Proteomes" id="UP000011087">
    <property type="component" value="Unassembled WGS sequence"/>
</dbReference>
<dbReference type="AlphaFoldDB" id="L1J6Q7"/>
<dbReference type="RefSeq" id="XP_005830997.1">
    <property type="nucleotide sequence ID" value="XM_005830940.1"/>
</dbReference>
<dbReference type="HOGENOM" id="CLU_1985840_0_0_1"/>
<dbReference type="EMBL" id="JH993007">
    <property type="protein sequence ID" value="EKX44017.1"/>
    <property type="molecule type" value="Genomic_DNA"/>
</dbReference>
<dbReference type="PaxDb" id="55529-EKX44017"/>
<dbReference type="KEGG" id="gtt:GUITHDRAFT_110122"/>
<gene>
    <name evidence="2" type="ORF">GUITHDRAFT_110122</name>
</gene>
<dbReference type="Gene3D" id="2.10.50.10">
    <property type="entry name" value="Tumor Necrosis Factor Receptor, subunit A, domain 2"/>
    <property type="match status" value="1"/>
</dbReference>
<dbReference type="Pfam" id="PF07699">
    <property type="entry name" value="Ephrin_rec_like"/>
    <property type="match status" value="1"/>
</dbReference>
<dbReference type="GeneID" id="17300607"/>
<reference evidence="4" key="2">
    <citation type="submission" date="2012-11" db="EMBL/GenBank/DDBJ databases">
        <authorList>
            <person name="Kuo A."/>
            <person name="Curtis B.A."/>
            <person name="Tanifuji G."/>
            <person name="Burki F."/>
            <person name="Gruber A."/>
            <person name="Irimia M."/>
            <person name="Maruyama S."/>
            <person name="Arias M.C."/>
            <person name="Ball S.G."/>
            <person name="Gile G.H."/>
            <person name="Hirakawa Y."/>
            <person name="Hopkins J.F."/>
            <person name="Rensing S.A."/>
            <person name="Schmutz J."/>
            <person name="Symeonidi A."/>
            <person name="Elias M."/>
            <person name="Eveleigh R.J."/>
            <person name="Herman E.K."/>
            <person name="Klute M.J."/>
            <person name="Nakayama T."/>
            <person name="Obornik M."/>
            <person name="Reyes-Prieto A."/>
            <person name="Armbrust E.V."/>
            <person name="Aves S.J."/>
            <person name="Beiko R.G."/>
            <person name="Coutinho P."/>
            <person name="Dacks J.B."/>
            <person name="Durnford D.G."/>
            <person name="Fast N.M."/>
            <person name="Green B.R."/>
            <person name="Grisdale C."/>
            <person name="Hempe F."/>
            <person name="Henrissat B."/>
            <person name="Hoppner M.P."/>
            <person name="Ishida K.-I."/>
            <person name="Kim E."/>
            <person name="Koreny L."/>
            <person name="Kroth P.G."/>
            <person name="Liu Y."/>
            <person name="Malik S.-B."/>
            <person name="Maier U.G."/>
            <person name="McRose D."/>
            <person name="Mock T."/>
            <person name="Neilson J.A."/>
            <person name="Onodera N.T."/>
            <person name="Poole A.M."/>
            <person name="Pritham E.J."/>
            <person name="Richards T.A."/>
            <person name="Rocap G."/>
            <person name="Roy S.W."/>
            <person name="Sarai C."/>
            <person name="Schaack S."/>
            <person name="Shirato S."/>
            <person name="Slamovits C.H."/>
            <person name="Spencer D.F."/>
            <person name="Suzuki S."/>
            <person name="Worden A.Z."/>
            <person name="Zauner S."/>
            <person name="Barry K."/>
            <person name="Bell C."/>
            <person name="Bharti A.K."/>
            <person name="Crow J.A."/>
            <person name="Grimwood J."/>
            <person name="Kramer R."/>
            <person name="Lindquist E."/>
            <person name="Lucas S."/>
            <person name="Salamov A."/>
            <person name="McFadden G.I."/>
            <person name="Lane C.E."/>
            <person name="Keeling P.J."/>
            <person name="Gray M.W."/>
            <person name="Grigoriev I.V."/>
            <person name="Archibald J.M."/>
        </authorList>
    </citation>
    <scope>NUCLEOTIDE SEQUENCE</scope>
    <source>
        <strain evidence="4">CCMP2712</strain>
    </source>
</reference>
<evidence type="ECO:0000313" key="3">
    <source>
        <dbReference type="EnsemblProtists" id="EKX44017"/>
    </source>
</evidence>
<name>L1J6Q7_GUITC</name>
<keyword evidence="4" id="KW-1185">Reference proteome</keyword>
<proteinExistence type="predicted"/>
<evidence type="ECO:0000259" key="1">
    <source>
        <dbReference type="Pfam" id="PF07699"/>
    </source>
</evidence>
<evidence type="ECO:0000313" key="4">
    <source>
        <dbReference type="Proteomes" id="UP000011087"/>
    </source>
</evidence>
<sequence length="126" mass="13166">MLLDVGAKESVNCPSGSHVDSAGQTFRITCPIGTTLGDRSTKVTPPGEDRRDGVFPCVACLAGTYKSTYGSNPCTSCLPNSWGFVGSTSASDREGIAGYTAVKAQTPAVVAHRDLLLSQLVRRSTL</sequence>
<accession>L1J6Q7</accession>
<dbReference type="EnsemblProtists" id="EKX44017">
    <property type="protein sequence ID" value="EKX44017"/>
    <property type="gene ID" value="GUITHDRAFT_110122"/>
</dbReference>
<dbReference type="InterPro" id="IPR011641">
    <property type="entry name" value="Tyr-kin_ephrin_A/B_rcpt-like"/>
</dbReference>
<organism evidence="2">
    <name type="scientific">Guillardia theta (strain CCMP2712)</name>
    <name type="common">Cryptophyte</name>
    <dbReference type="NCBI Taxonomy" id="905079"/>
    <lineage>
        <taxon>Eukaryota</taxon>
        <taxon>Cryptophyceae</taxon>
        <taxon>Pyrenomonadales</taxon>
        <taxon>Geminigeraceae</taxon>
        <taxon>Guillardia</taxon>
    </lineage>
</organism>
<dbReference type="InterPro" id="IPR009030">
    <property type="entry name" value="Growth_fac_rcpt_cys_sf"/>
</dbReference>
<reference evidence="3" key="3">
    <citation type="submission" date="2015-06" db="UniProtKB">
        <authorList>
            <consortium name="EnsemblProtists"/>
        </authorList>
    </citation>
    <scope>IDENTIFICATION</scope>
</reference>
<reference evidence="2 4" key="1">
    <citation type="journal article" date="2012" name="Nature">
        <title>Algal genomes reveal evolutionary mosaicism and the fate of nucleomorphs.</title>
        <authorList>
            <consortium name="DOE Joint Genome Institute"/>
            <person name="Curtis B.A."/>
            <person name="Tanifuji G."/>
            <person name="Burki F."/>
            <person name="Gruber A."/>
            <person name="Irimia M."/>
            <person name="Maruyama S."/>
            <person name="Arias M.C."/>
            <person name="Ball S.G."/>
            <person name="Gile G.H."/>
            <person name="Hirakawa Y."/>
            <person name="Hopkins J.F."/>
            <person name="Kuo A."/>
            <person name="Rensing S.A."/>
            <person name="Schmutz J."/>
            <person name="Symeonidi A."/>
            <person name="Elias M."/>
            <person name="Eveleigh R.J."/>
            <person name="Herman E.K."/>
            <person name="Klute M.J."/>
            <person name="Nakayama T."/>
            <person name="Obornik M."/>
            <person name="Reyes-Prieto A."/>
            <person name="Armbrust E.V."/>
            <person name="Aves S.J."/>
            <person name="Beiko R.G."/>
            <person name="Coutinho P."/>
            <person name="Dacks J.B."/>
            <person name="Durnford D.G."/>
            <person name="Fast N.M."/>
            <person name="Green B.R."/>
            <person name="Grisdale C.J."/>
            <person name="Hempel F."/>
            <person name="Henrissat B."/>
            <person name="Hoppner M.P."/>
            <person name="Ishida K."/>
            <person name="Kim E."/>
            <person name="Koreny L."/>
            <person name="Kroth P.G."/>
            <person name="Liu Y."/>
            <person name="Malik S.B."/>
            <person name="Maier U.G."/>
            <person name="McRose D."/>
            <person name="Mock T."/>
            <person name="Neilson J.A."/>
            <person name="Onodera N.T."/>
            <person name="Poole A.M."/>
            <person name="Pritham E.J."/>
            <person name="Richards T.A."/>
            <person name="Rocap G."/>
            <person name="Roy S.W."/>
            <person name="Sarai C."/>
            <person name="Schaack S."/>
            <person name="Shirato S."/>
            <person name="Slamovits C.H."/>
            <person name="Spencer D.F."/>
            <person name="Suzuki S."/>
            <person name="Worden A.Z."/>
            <person name="Zauner S."/>
            <person name="Barry K."/>
            <person name="Bell C."/>
            <person name="Bharti A.K."/>
            <person name="Crow J.A."/>
            <person name="Grimwood J."/>
            <person name="Kramer R."/>
            <person name="Lindquist E."/>
            <person name="Lucas S."/>
            <person name="Salamov A."/>
            <person name="McFadden G.I."/>
            <person name="Lane C.E."/>
            <person name="Keeling P.J."/>
            <person name="Gray M.W."/>
            <person name="Grigoriev I.V."/>
            <person name="Archibald J.M."/>
        </authorList>
    </citation>
    <scope>NUCLEOTIDE SEQUENCE</scope>
    <source>
        <strain evidence="2 4">CCMP2712</strain>
    </source>
</reference>
<feature type="domain" description="Tyrosine-protein kinase ephrin type A/B receptor-like" evidence="1">
    <location>
        <begin position="52"/>
        <end position="91"/>
    </location>
</feature>